<dbReference type="eggNOG" id="KOG1700">
    <property type="taxonomic scope" value="Eukaryota"/>
</dbReference>
<feature type="transmembrane region" description="Helical" evidence="1">
    <location>
        <begin position="366"/>
        <end position="386"/>
    </location>
</feature>
<evidence type="ECO:0000256" key="1">
    <source>
        <dbReference type="SAM" id="Phobius"/>
    </source>
</evidence>
<sequence length="1388" mass="159643">MVAIGVKIGVDAVCIIIVAVPLIVYKLSATPFQRGFFCDDESIRHPYKDSTITTLVLYFVGTNTNFIMMIILEAYRAHRLKLPTRNFGRFKLPGVCWELYRVIGVFGFGCCVSHLTTDIAKYMVGRLRPHFIEVCEPDINLLKEYCDNSVGYHVYVEQNICRGDLSMIREARLSFPSGHSSFSAFTMVYLALYLQSRWTWTEFKLVKPLLQFGALMMAMACGLSRISDYKHHWSDVLAGFLQGTLVALIIVFFVSDLFKPNEPRRDSGLPLHVQPGQRRLYSTEEPNENHNKIQNPGGTDVEILGVHCEAVIMFSSAVTLGVDLLCLLIVGVPMFLSYPVTPFHRGFFCDDESIRYPSKESRINDFVLHFTGVTLNVATIIVLDAFRASRHKLSARIYFQQVYNLFIIFTFGVLTTELICSITKIMTGRLRPYFLTVCEPNATLLHNYCNDSLGYRQYIEENICTGNPSVYNYARSSFPSGHASASAFTMVHLVLYIEARWMWTRFKLIKPLLQFGALLLALACGFTRFSDYKHHWDDILAGFVLGTLLAVLLCFKCAVCGTKLTLRTYFNNQQVIEDREVYCNSHVPKIGAGHLDGQAVGIRSALNVPKTANLVNEQIRGAGKGTFDAESLGIRQYINKSTVKNDVDRSLLNLSHTNHQHENYAPKFDATALHISHALKATELHRKYNQERNLNDYLDRDTQTKLEMRHRSEEDDLYKRFAHHRAQEEKAMDVEIKEEWEKELERLTQMFEQEMKAKKRKDEKTALTIRHQRERDDLQKTMTLKRDRKRESLTRHMLEEERAATAAMVEKHSKEMLSLINEKKKEFLRMNYAYYNKDGYNDEETIPYPSLPPPPTPPAFAKSEIYNDPLVFSEFDTIAINVAQEDQKTFTDLVRMLISKCSSDVEKARTIFRWITVKNLNTMQFDENVRADTPMGLLRGIKHGTESYHVLFKRLCSYAGLHCVVIKGYSKSAGYQPGVCFEDNRFRNSWNAVYVAKAWRFVQCNWGARHLVNAKQAPRPGTKGKADSLRYEYDDHYFLTDPREFIYEFFPIQTEWQLLRQSITLREFEELPFVRSLFFRYKLYFPDAERIRAVMATDNTGATTIRIGIPAPLSSTLIFHYNLKFYSSDGDSYDNISLKRFVMQSVIGNTVAFRVHAPCSGALLLDVFANSVTPKEYLLGEPMKFKSVCKFKIDCDDLQTVMVPLPDCASGEWGPMKATRLFGLIPITHRESLIFASRQLDVQFRMSRPLTDFMATLHKNGVEEKKLGKFVSHSVVEDVVTFLVNFPEEGQYGMDIYTRDVAHDVPEMNEKHLWQLIKRVTSLPITRGIMERIIMAMCELRVRKVLIRKHRAPDDTSLHPEKHIRVKRADIGRWSFRRNCNGSASIRP</sequence>
<dbReference type="InterPro" id="IPR056564">
    <property type="entry name" value="Ig-like_KY"/>
</dbReference>
<accession>T1J1X0</accession>
<evidence type="ECO:0000313" key="5">
    <source>
        <dbReference type="Proteomes" id="UP000014500"/>
    </source>
</evidence>
<evidence type="ECO:0000313" key="4">
    <source>
        <dbReference type="EnsemblMetazoa" id="SMAR007544-PA"/>
    </source>
</evidence>
<reference evidence="4" key="2">
    <citation type="submission" date="2015-02" db="UniProtKB">
        <authorList>
            <consortium name="EnsemblMetazoa"/>
        </authorList>
    </citation>
    <scope>IDENTIFICATION</scope>
</reference>
<dbReference type="Pfam" id="PF01569">
    <property type="entry name" value="PAP2"/>
    <property type="match status" value="2"/>
</dbReference>
<feature type="transmembrane region" description="Helical" evidence="1">
    <location>
        <begin position="406"/>
        <end position="426"/>
    </location>
</feature>
<evidence type="ECO:0008006" key="6">
    <source>
        <dbReference type="Google" id="ProtNLM"/>
    </source>
</evidence>
<feature type="transmembrane region" description="Helical" evidence="1">
    <location>
        <begin position="311"/>
        <end position="336"/>
    </location>
</feature>
<reference evidence="5" key="1">
    <citation type="submission" date="2011-05" db="EMBL/GenBank/DDBJ databases">
        <authorList>
            <person name="Richards S.R."/>
            <person name="Qu J."/>
            <person name="Jiang H."/>
            <person name="Jhangiani S.N."/>
            <person name="Agravi P."/>
            <person name="Goodspeed R."/>
            <person name="Gross S."/>
            <person name="Mandapat C."/>
            <person name="Jackson L."/>
            <person name="Mathew T."/>
            <person name="Pu L."/>
            <person name="Thornton R."/>
            <person name="Saada N."/>
            <person name="Wilczek-Boney K.B."/>
            <person name="Lee S."/>
            <person name="Kovar C."/>
            <person name="Wu Y."/>
            <person name="Scherer S.E."/>
            <person name="Worley K.C."/>
            <person name="Muzny D.M."/>
            <person name="Gibbs R."/>
        </authorList>
    </citation>
    <scope>NUCLEOTIDE SEQUENCE</scope>
    <source>
        <strain evidence="5">Brora</strain>
    </source>
</reference>
<feature type="transmembrane region" description="Helical" evidence="1">
    <location>
        <begin position="238"/>
        <end position="258"/>
    </location>
</feature>
<dbReference type="SUPFAM" id="SSF54001">
    <property type="entry name" value="Cysteine proteinases"/>
    <property type="match status" value="1"/>
</dbReference>
<proteinExistence type="predicted"/>
<dbReference type="Proteomes" id="UP000014500">
    <property type="component" value="Unassembled WGS sequence"/>
</dbReference>
<dbReference type="CDD" id="cd03384">
    <property type="entry name" value="PAP2_wunen"/>
    <property type="match status" value="2"/>
</dbReference>
<dbReference type="STRING" id="126957.T1J1X0"/>
<dbReference type="SUPFAM" id="SSF48317">
    <property type="entry name" value="Acid phosphatase/Vanadium-dependent haloperoxidase"/>
    <property type="match status" value="2"/>
</dbReference>
<keyword evidence="1" id="KW-0812">Transmembrane</keyword>
<dbReference type="PANTHER" id="PTHR47020:SF1">
    <property type="entry name" value="HILLARIN"/>
    <property type="match status" value="1"/>
</dbReference>
<dbReference type="Gene3D" id="1.20.144.10">
    <property type="entry name" value="Phosphatidic acid phosphatase type 2/haloperoxidase"/>
    <property type="match status" value="2"/>
</dbReference>
<evidence type="ECO:0000259" key="3">
    <source>
        <dbReference type="SMART" id="SM00460"/>
    </source>
</evidence>
<evidence type="ECO:0000259" key="2">
    <source>
        <dbReference type="SMART" id="SM00014"/>
    </source>
</evidence>
<dbReference type="Pfam" id="PF23265">
    <property type="entry name" value="Ig-like_KY"/>
    <property type="match status" value="2"/>
</dbReference>
<dbReference type="SMART" id="SM00014">
    <property type="entry name" value="acidPPc"/>
    <property type="match status" value="2"/>
</dbReference>
<feature type="transmembrane region" description="Helical" evidence="1">
    <location>
        <begin position="206"/>
        <end position="226"/>
    </location>
</feature>
<organism evidence="4 5">
    <name type="scientific">Strigamia maritima</name>
    <name type="common">European centipede</name>
    <name type="synonym">Geophilus maritimus</name>
    <dbReference type="NCBI Taxonomy" id="126957"/>
    <lineage>
        <taxon>Eukaryota</taxon>
        <taxon>Metazoa</taxon>
        <taxon>Ecdysozoa</taxon>
        <taxon>Arthropoda</taxon>
        <taxon>Myriapoda</taxon>
        <taxon>Chilopoda</taxon>
        <taxon>Pleurostigmophora</taxon>
        <taxon>Geophilomorpha</taxon>
        <taxon>Linotaeniidae</taxon>
        <taxon>Strigamia</taxon>
    </lineage>
</organism>
<keyword evidence="1" id="KW-0472">Membrane</keyword>
<feature type="transmembrane region" description="Helical" evidence="1">
    <location>
        <begin position="52"/>
        <end position="75"/>
    </location>
</feature>
<dbReference type="PhylomeDB" id="T1J1X0"/>
<dbReference type="eggNOG" id="KOG4575">
    <property type="taxonomic scope" value="Eukaryota"/>
</dbReference>
<keyword evidence="1" id="KW-1133">Transmembrane helix</keyword>
<protein>
    <recommendedName>
        <fullName evidence="6">Phosphatidic acid phosphatase type 2/haloperoxidase domain-containing protein</fullName>
    </recommendedName>
</protein>
<dbReference type="InterPro" id="IPR002931">
    <property type="entry name" value="Transglutaminase-like"/>
</dbReference>
<feature type="domain" description="Phosphatidic acid phosphatase type 2/haloperoxidase" evidence="2">
    <location>
        <begin position="103"/>
        <end position="251"/>
    </location>
</feature>
<dbReference type="EnsemblMetazoa" id="SMAR007544-RA">
    <property type="protein sequence ID" value="SMAR007544-PA"/>
    <property type="gene ID" value="SMAR007544"/>
</dbReference>
<dbReference type="InterPro" id="IPR036938">
    <property type="entry name" value="PAP2/HPO_sf"/>
</dbReference>
<dbReference type="InterPro" id="IPR038765">
    <property type="entry name" value="Papain-like_cys_pep_sf"/>
</dbReference>
<keyword evidence="5" id="KW-1185">Reference proteome</keyword>
<dbReference type="HOGENOM" id="CLU_255137_0_0_1"/>
<dbReference type="eggNOG" id="KOG3030">
    <property type="taxonomic scope" value="Eukaryota"/>
</dbReference>
<name>T1J1X0_STRMM</name>
<feature type="domain" description="Transglutaminase-like" evidence="3">
    <location>
        <begin position="938"/>
        <end position="1006"/>
    </location>
</feature>
<dbReference type="EMBL" id="JH431790">
    <property type="status" value="NOT_ANNOTATED_CDS"/>
    <property type="molecule type" value="Genomic_DNA"/>
</dbReference>
<dbReference type="InterPro" id="IPR053041">
    <property type="entry name" value="Transglut-like_Superfamily_Mod"/>
</dbReference>
<dbReference type="InterPro" id="IPR000326">
    <property type="entry name" value="PAP2/HPO"/>
</dbReference>
<feature type="domain" description="Phosphatidic acid phosphatase type 2/haloperoxidase" evidence="2">
    <location>
        <begin position="406"/>
        <end position="554"/>
    </location>
</feature>
<dbReference type="SMART" id="SM00460">
    <property type="entry name" value="TGc"/>
    <property type="match status" value="1"/>
</dbReference>
<feature type="transmembrane region" description="Helical" evidence="1">
    <location>
        <begin position="12"/>
        <end position="32"/>
    </location>
</feature>
<dbReference type="PANTHER" id="PTHR47020">
    <property type="entry name" value="HILLARIN"/>
    <property type="match status" value="1"/>
</dbReference>